<comment type="cofactor">
    <cofactor evidence="1">
        <name>Zn(2+)</name>
        <dbReference type="ChEBI" id="CHEBI:29105"/>
    </cofactor>
</comment>
<feature type="active site" evidence="8">
    <location>
        <position position="1071"/>
    </location>
</feature>
<dbReference type="EMBL" id="AGNL01008359">
    <property type="protein sequence ID" value="EJK70564.1"/>
    <property type="molecule type" value="Genomic_DNA"/>
</dbReference>
<dbReference type="OrthoDB" id="40949at2759"/>
<evidence type="ECO:0000256" key="6">
    <source>
        <dbReference type="ARBA" id="ARBA00022833"/>
    </source>
</evidence>
<organism evidence="10 11">
    <name type="scientific">Thalassiosira oceanica</name>
    <name type="common">Marine diatom</name>
    <dbReference type="NCBI Taxonomy" id="159749"/>
    <lineage>
        <taxon>Eukaryota</taxon>
        <taxon>Sar</taxon>
        <taxon>Stramenopiles</taxon>
        <taxon>Ochrophyta</taxon>
        <taxon>Bacillariophyta</taxon>
        <taxon>Coscinodiscophyceae</taxon>
        <taxon>Thalassiosirophycidae</taxon>
        <taxon>Thalassiosirales</taxon>
        <taxon>Thalassiosiraceae</taxon>
        <taxon>Thalassiosira</taxon>
    </lineage>
</organism>
<gene>
    <name evidence="10" type="ORF">THAOC_08064</name>
</gene>
<dbReference type="Proteomes" id="UP000266841">
    <property type="component" value="Unassembled WGS sequence"/>
</dbReference>
<evidence type="ECO:0000313" key="10">
    <source>
        <dbReference type="EMBL" id="EJK70564.1"/>
    </source>
</evidence>
<feature type="compositionally biased region" description="Polar residues" evidence="9">
    <location>
        <begin position="661"/>
        <end position="675"/>
    </location>
</feature>
<name>K0T019_THAOC</name>
<dbReference type="Gene3D" id="3.90.132.10">
    <property type="entry name" value="Leishmanolysin , domain 2"/>
    <property type="match status" value="1"/>
</dbReference>
<dbReference type="GO" id="GO:0006508">
    <property type="term" value="P:proteolysis"/>
    <property type="evidence" value="ECO:0007669"/>
    <property type="project" value="UniProtKB-KW"/>
</dbReference>
<proteinExistence type="inferred from homology"/>
<evidence type="ECO:0008006" key="12">
    <source>
        <dbReference type="Google" id="ProtNLM"/>
    </source>
</evidence>
<keyword evidence="7" id="KW-0482">Metalloprotease</keyword>
<comment type="similarity">
    <text evidence="2">Belongs to the peptidase M8 family.</text>
</comment>
<feature type="compositionally biased region" description="Polar residues" evidence="9">
    <location>
        <begin position="691"/>
        <end position="707"/>
    </location>
</feature>
<dbReference type="eggNOG" id="KOG2556">
    <property type="taxonomic scope" value="Eukaryota"/>
</dbReference>
<sequence>MKTRLAIVRPFCEFDAEALPTTFTCWNSLTPCKAASGDIGDDYDYEVDMNGELVMTRNNTKGFELLAEGDRHLFDLVGSDAMKSAKADLFLFYSQTFSENMVAIKAVDEILNSFFEPGGWSQCVDNIYAIEANIPQELDLYIPSAQEELYSWVNGPNRQFEAAFRIIQSGEWGDFDGFYLMEGDSVPIKSHWLDVVLSEIEVNRPFAILGAQYDGDKWDNFYEQIPISLLHHTNGNAIYNTSHPLLERLVGQLEVEAPCPYNSIPYDYRMSQMWVEGTLGIVPELAPKIMLNEEGQNITLSDNIEMFKKWADIWEREDPFKYTPVIHNYAATNLIPRHLGPEYIIHGAKLYSPWDPTRTSVTLVVSEWFFDRSLHLIEALDDKDHPFSEVIVMVPPAIGAHDDYAEMTEVPIRTQHRGAPDFMDLCEAEVDTDWFMITNSVSSSFMSVSLAHSLTSSFALTRTIERKFVPVVPFTPATYAFCLKFPYCKETINLAQRIFPGASKVVLDMDMLYHTESRNKFCREWKEQNGDEGEDLYKNQKRRLAFRKKIIGPPGPTGTAYLAWLMKNGLDKMYKLTDRSLYGARPPFVKVFSKEEKLDGMSEEELAKRVGMTLIDNTTDCNCGAIETEEECYGSGIGCIWRPLFESCHPPELIDGDEPICSTTESPTMSPTLSMEPTLAPTDAPAPKSIANPTQPPQADSWFTSMFKSREHEAKTSETDANLQDDGLYEDDDAVEEDLDGTSRKLSAVTDDPLYNSGMIGNQSQSLDWFAIRDGERLGDPLPAQRCDAWDPSIVPRKPTKSTNWIGPSIDSRSRSFHAMSTSRPRKLKGSLILQYHRLIAQSSSADSPDLETTLSSILAETPNPMEEMSLVAINLPKYALREKGSGTSPTVVNLPDPSEINSRKTLVSYLDDEEKVPLKISFCADHLLDFAKRPSKRDGTKTMAVLSKIETLTGDILPSVSEIWAAALSLSPSSDNLFPISETCGEAMVPKHHLEHGIPDVDLVVYVTVDGQRCSDGGDRFVSGSTICSFDQFMRPLSANIELCTTNIEDEAGGITEIESIRLASTITQEVGRILGLNPSLFRYFRNLEDGKMYGSTERTVTCVDETEQTVHVPNVLQSSLETSGGSREEPHFLLTTPTVRQVMRNHFDCQSLNGARLDRSSSTTCFGDFLDLRYFFDEDMTLFGGTADSAFSLTPLSLALLEDSGWYRANFEKSTVPLFGRGAGCGFVHGDCVGAAETVPDYSKGFFCNDANLEQEDLFAERVPSGCDYTYNHKADCSRVLAEDDTCPMRTSNIQPCSVAGPASGLTGEVFSENSHCFVTNTSKAVCLESYCNEFDAKIDIVVNERVFQCDYEGQILSHGQNYHIECPRLAVFCPHLACPSNCSGRGVCDYCQGVPRCICDDPFDESPGCDGDMSTGRRKHVEMHLLDT</sequence>
<feature type="region of interest" description="Disordered" evidence="9">
    <location>
        <begin position="783"/>
        <end position="809"/>
    </location>
</feature>
<dbReference type="GO" id="GO:0004222">
    <property type="term" value="F:metalloendopeptidase activity"/>
    <property type="evidence" value="ECO:0007669"/>
    <property type="project" value="InterPro"/>
</dbReference>
<dbReference type="PANTHER" id="PTHR10942">
    <property type="entry name" value="LEISHMANOLYSIN-LIKE PEPTIDASE"/>
    <property type="match status" value="1"/>
</dbReference>
<evidence type="ECO:0000256" key="3">
    <source>
        <dbReference type="ARBA" id="ARBA00022670"/>
    </source>
</evidence>
<evidence type="ECO:0000256" key="8">
    <source>
        <dbReference type="PIRSR" id="PIRSR601577-1"/>
    </source>
</evidence>
<feature type="region of interest" description="Disordered" evidence="9">
    <location>
        <begin position="656"/>
        <end position="729"/>
    </location>
</feature>
<dbReference type="GO" id="GO:0016020">
    <property type="term" value="C:membrane"/>
    <property type="evidence" value="ECO:0007669"/>
    <property type="project" value="InterPro"/>
</dbReference>
<dbReference type="Pfam" id="PF01457">
    <property type="entry name" value="Peptidase_M8"/>
    <property type="match status" value="1"/>
</dbReference>
<dbReference type="Gene3D" id="3.10.170.20">
    <property type="match status" value="1"/>
</dbReference>
<evidence type="ECO:0000256" key="2">
    <source>
        <dbReference type="ARBA" id="ARBA00005860"/>
    </source>
</evidence>
<keyword evidence="4" id="KW-0479">Metal-binding</keyword>
<reference evidence="10 11" key="1">
    <citation type="journal article" date="2012" name="Genome Biol.">
        <title>Genome and low-iron response of an oceanic diatom adapted to chronic iron limitation.</title>
        <authorList>
            <person name="Lommer M."/>
            <person name="Specht M."/>
            <person name="Roy A.S."/>
            <person name="Kraemer L."/>
            <person name="Andreson R."/>
            <person name="Gutowska M.A."/>
            <person name="Wolf J."/>
            <person name="Bergner S.V."/>
            <person name="Schilhabel M.B."/>
            <person name="Klostermeier U.C."/>
            <person name="Beiko R.G."/>
            <person name="Rosenstiel P."/>
            <person name="Hippler M."/>
            <person name="Laroche J."/>
        </authorList>
    </citation>
    <scope>NUCLEOTIDE SEQUENCE [LARGE SCALE GENOMIC DNA]</scope>
    <source>
        <strain evidence="10 11">CCMP1005</strain>
    </source>
</reference>
<evidence type="ECO:0000313" key="11">
    <source>
        <dbReference type="Proteomes" id="UP000266841"/>
    </source>
</evidence>
<comment type="caution">
    <text evidence="10">The sequence shown here is derived from an EMBL/GenBank/DDBJ whole genome shotgun (WGS) entry which is preliminary data.</text>
</comment>
<keyword evidence="6" id="KW-0862">Zinc</keyword>
<keyword evidence="5" id="KW-0378">Hydrolase</keyword>
<evidence type="ECO:0000256" key="7">
    <source>
        <dbReference type="ARBA" id="ARBA00023049"/>
    </source>
</evidence>
<protein>
    <recommendedName>
        <fullName evidence="12">EGF-like domain-containing protein</fullName>
    </recommendedName>
</protein>
<dbReference type="GO" id="GO:0046872">
    <property type="term" value="F:metal ion binding"/>
    <property type="evidence" value="ECO:0007669"/>
    <property type="project" value="UniProtKB-KW"/>
</dbReference>
<keyword evidence="3" id="KW-0645">Protease</keyword>
<feature type="compositionally biased region" description="Basic and acidic residues" evidence="9">
    <location>
        <begin position="708"/>
        <end position="718"/>
    </location>
</feature>
<evidence type="ECO:0000256" key="9">
    <source>
        <dbReference type="SAM" id="MobiDB-lite"/>
    </source>
</evidence>
<dbReference type="GO" id="GO:0005737">
    <property type="term" value="C:cytoplasm"/>
    <property type="evidence" value="ECO:0007669"/>
    <property type="project" value="TreeGrafter"/>
</dbReference>
<dbReference type="PANTHER" id="PTHR10942:SF0">
    <property type="entry name" value="LEISHMANOLYSIN-LIKE PEPTIDASE"/>
    <property type="match status" value="1"/>
</dbReference>
<accession>K0T019</accession>
<dbReference type="SUPFAM" id="SSF55486">
    <property type="entry name" value="Metalloproteases ('zincins'), catalytic domain"/>
    <property type="match status" value="1"/>
</dbReference>
<evidence type="ECO:0000256" key="4">
    <source>
        <dbReference type="ARBA" id="ARBA00022723"/>
    </source>
</evidence>
<evidence type="ECO:0000256" key="5">
    <source>
        <dbReference type="ARBA" id="ARBA00022801"/>
    </source>
</evidence>
<keyword evidence="11" id="KW-1185">Reference proteome</keyword>
<evidence type="ECO:0000256" key="1">
    <source>
        <dbReference type="ARBA" id="ARBA00001947"/>
    </source>
</evidence>
<dbReference type="InterPro" id="IPR001577">
    <property type="entry name" value="Peptidase_M8"/>
</dbReference>
<dbReference type="GO" id="GO:0007155">
    <property type="term" value="P:cell adhesion"/>
    <property type="evidence" value="ECO:0007669"/>
    <property type="project" value="InterPro"/>
</dbReference>